<organism evidence="1 2">
    <name type="scientific">Pistacia integerrima</name>
    <dbReference type="NCBI Taxonomy" id="434235"/>
    <lineage>
        <taxon>Eukaryota</taxon>
        <taxon>Viridiplantae</taxon>
        <taxon>Streptophyta</taxon>
        <taxon>Embryophyta</taxon>
        <taxon>Tracheophyta</taxon>
        <taxon>Spermatophyta</taxon>
        <taxon>Magnoliopsida</taxon>
        <taxon>eudicotyledons</taxon>
        <taxon>Gunneridae</taxon>
        <taxon>Pentapetalae</taxon>
        <taxon>rosids</taxon>
        <taxon>malvids</taxon>
        <taxon>Sapindales</taxon>
        <taxon>Anacardiaceae</taxon>
        <taxon>Pistacia</taxon>
    </lineage>
</organism>
<accession>A0ACC0Y359</accession>
<evidence type="ECO:0000313" key="2">
    <source>
        <dbReference type="Proteomes" id="UP001163603"/>
    </source>
</evidence>
<reference evidence="2" key="1">
    <citation type="journal article" date="2023" name="G3 (Bethesda)">
        <title>Genome assembly and association tests identify interacting loci associated with vigor, precocity, and sex in interspecific pistachio rootstocks.</title>
        <authorList>
            <person name="Palmer W."/>
            <person name="Jacygrad E."/>
            <person name="Sagayaradj S."/>
            <person name="Cavanaugh K."/>
            <person name="Han R."/>
            <person name="Bertier L."/>
            <person name="Beede B."/>
            <person name="Kafkas S."/>
            <person name="Golino D."/>
            <person name="Preece J."/>
            <person name="Michelmore R."/>
        </authorList>
    </citation>
    <scope>NUCLEOTIDE SEQUENCE [LARGE SCALE GENOMIC DNA]</scope>
</reference>
<gene>
    <name evidence="1" type="ORF">Pint_35351</name>
</gene>
<dbReference type="EMBL" id="CM047744">
    <property type="protein sequence ID" value="KAJ0028545.1"/>
    <property type="molecule type" value="Genomic_DNA"/>
</dbReference>
<evidence type="ECO:0000313" key="1">
    <source>
        <dbReference type="EMBL" id="KAJ0028545.1"/>
    </source>
</evidence>
<keyword evidence="2" id="KW-1185">Reference proteome</keyword>
<sequence>MATTLDLLPKPRWSDVADDDDGNVEDLNSRLLPPTEVIGPDENGIKRVIEYKFNDERKIIKVTTVSRVKKIKTVVNKRVLERRSWAKFGDAVNEDVGARLTVTSTEDILLERPKAPALVLPKGSTTEEIKAAGDSLGQKGGATLMVCRNCGKKGDHWTARCPYKDLAAQAEASNTNDANPNAAPSSSGTAMTTYIPPSKRGGALSSSIKGSDMTRMHNNENGVKVRNISEDASEADLRDLFGVFGPLTRVHILCDRKTGCSRGIGFVNFVKKEDAVRAIQKLDGYGYDSLILRVEWAASRPN</sequence>
<protein>
    <submittedName>
        <fullName evidence="1">Uncharacterized protein</fullName>
    </submittedName>
</protein>
<proteinExistence type="predicted"/>
<name>A0ACC0Y359_9ROSI</name>
<comment type="caution">
    <text evidence="1">The sequence shown here is derived from an EMBL/GenBank/DDBJ whole genome shotgun (WGS) entry which is preliminary data.</text>
</comment>
<dbReference type="Proteomes" id="UP001163603">
    <property type="component" value="Chromosome 9"/>
</dbReference>